<name>A0ABP6XFH9_9ACTN</name>
<dbReference type="EMBL" id="BAABDQ010000011">
    <property type="protein sequence ID" value="GAA3566448.1"/>
    <property type="molecule type" value="Genomic_DNA"/>
</dbReference>
<dbReference type="SUPFAM" id="SSF50969">
    <property type="entry name" value="YVTN repeat-like/Quinoprotein amine dehydrogenase"/>
    <property type="match status" value="1"/>
</dbReference>
<dbReference type="Proteomes" id="UP001500630">
    <property type="component" value="Unassembled WGS sequence"/>
</dbReference>
<evidence type="ECO:0000313" key="2">
    <source>
        <dbReference type="EMBL" id="GAA3566448.1"/>
    </source>
</evidence>
<sequence>MCARAFAWPITSWTWNSASPGTSPAARNRPPQEPAAYAYRCDKAKREGPHEECARWFVVTRSGRTWQLDDAAEGTPVDLSADGRYLAYARATDQRVVVRDLAAGTVLPIQESVRADDLEGRELVPTLLSDGRHLLVTVRVTYSPDDEAPLPPAFIVNLADGRTLWHLPQDGTLARLDQDGTRLMVTDERALSTLDSSGTKKVPLPARLRTPAAFGALVPDGSAQAAQVVSRNPAAGGSDIRPSRLVTIDTRDGKVLHDVRLRLPLRDRASVCDTTQGVNASEVLLSCATGKLFEEITFRVGHEDGHVREGNRAPSAQAAPVRAGRGGKPAAPTPETQKGPDALSVEPFPKIVRR</sequence>
<evidence type="ECO:0000256" key="1">
    <source>
        <dbReference type="SAM" id="MobiDB-lite"/>
    </source>
</evidence>
<dbReference type="InterPro" id="IPR011044">
    <property type="entry name" value="Quino_amine_DH_bsu"/>
</dbReference>
<keyword evidence="3" id="KW-1185">Reference proteome</keyword>
<organism evidence="2 3">
    <name type="scientific">Nonomuraea rosea</name>
    <dbReference type="NCBI Taxonomy" id="638574"/>
    <lineage>
        <taxon>Bacteria</taxon>
        <taxon>Bacillati</taxon>
        <taxon>Actinomycetota</taxon>
        <taxon>Actinomycetes</taxon>
        <taxon>Streptosporangiales</taxon>
        <taxon>Streptosporangiaceae</taxon>
        <taxon>Nonomuraea</taxon>
    </lineage>
</organism>
<feature type="region of interest" description="Disordered" evidence="1">
    <location>
        <begin position="304"/>
        <end position="354"/>
    </location>
</feature>
<proteinExistence type="predicted"/>
<evidence type="ECO:0000313" key="3">
    <source>
        <dbReference type="Proteomes" id="UP001500630"/>
    </source>
</evidence>
<dbReference type="Gene3D" id="2.120.10.30">
    <property type="entry name" value="TolB, C-terminal domain"/>
    <property type="match status" value="1"/>
</dbReference>
<gene>
    <name evidence="2" type="ORF">GCM10022419_053920</name>
</gene>
<reference evidence="3" key="1">
    <citation type="journal article" date="2019" name="Int. J. Syst. Evol. Microbiol.">
        <title>The Global Catalogue of Microorganisms (GCM) 10K type strain sequencing project: providing services to taxonomists for standard genome sequencing and annotation.</title>
        <authorList>
            <consortium name="The Broad Institute Genomics Platform"/>
            <consortium name="The Broad Institute Genome Sequencing Center for Infectious Disease"/>
            <person name="Wu L."/>
            <person name="Ma J."/>
        </authorList>
    </citation>
    <scope>NUCLEOTIDE SEQUENCE [LARGE SCALE GENOMIC DNA]</scope>
    <source>
        <strain evidence="3">JCM 17326</strain>
    </source>
</reference>
<dbReference type="InterPro" id="IPR011042">
    <property type="entry name" value="6-blade_b-propeller_TolB-like"/>
</dbReference>
<comment type="caution">
    <text evidence="2">The sequence shown here is derived from an EMBL/GenBank/DDBJ whole genome shotgun (WGS) entry which is preliminary data.</text>
</comment>
<protein>
    <submittedName>
        <fullName evidence="2">Uncharacterized protein</fullName>
    </submittedName>
</protein>
<accession>A0ABP6XFH9</accession>